<reference evidence="1" key="1">
    <citation type="journal article" date="2014" name="Front. Microbiol.">
        <title>High frequency of phylogenetically diverse reductive dehalogenase-homologous genes in deep subseafloor sedimentary metagenomes.</title>
        <authorList>
            <person name="Kawai M."/>
            <person name="Futagami T."/>
            <person name="Toyoda A."/>
            <person name="Takaki Y."/>
            <person name="Nishi S."/>
            <person name="Hori S."/>
            <person name="Arai W."/>
            <person name="Tsubouchi T."/>
            <person name="Morono Y."/>
            <person name="Uchiyama I."/>
            <person name="Ito T."/>
            <person name="Fujiyama A."/>
            <person name="Inagaki F."/>
            <person name="Takami H."/>
        </authorList>
    </citation>
    <scope>NUCLEOTIDE SEQUENCE</scope>
    <source>
        <strain evidence="1">Expedition CK06-06</strain>
    </source>
</reference>
<gene>
    <name evidence="1" type="ORF">S01H4_53700</name>
</gene>
<proteinExistence type="predicted"/>
<protein>
    <submittedName>
        <fullName evidence="1">Uncharacterized protein</fullName>
    </submittedName>
</protein>
<evidence type="ECO:0000313" key="1">
    <source>
        <dbReference type="EMBL" id="GAH07704.1"/>
    </source>
</evidence>
<dbReference type="EMBL" id="BART01030828">
    <property type="protein sequence ID" value="GAH07704.1"/>
    <property type="molecule type" value="Genomic_DNA"/>
</dbReference>
<sequence length="39" mass="4880">MEKQKEQFDKVLKKRFVMHTYENDRSYRGNHLVINNRIL</sequence>
<accession>X1DRU9</accession>
<organism evidence="1">
    <name type="scientific">marine sediment metagenome</name>
    <dbReference type="NCBI Taxonomy" id="412755"/>
    <lineage>
        <taxon>unclassified sequences</taxon>
        <taxon>metagenomes</taxon>
        <taxon>ecological metagenomes</taxon>
    </lineage>
</organism>
<comment type="caution">
    <text evidence="1">The sequence shown here is derived from an EMBL/GenBank/DDBJ whole genome shotgun (WGS) entry which is preliminary data.</text>
</comment>
<name>X1DRU9_9ZZZZ</name>
<dbReference type="AlphaFoldDB" id="X1DRU9"/>